<accession>A0A2P7QFA8</accession>
<sequence length="602" mass="67229">MNLPGFRRLACCVTAAALTLTATPPSGAQPAGAVSPEWSPALVSEILDKTQTTRLAPSLAQLDAGERIAVAKLIEVGRIFQTIYELQRHRSAPDVRASLARRTDVHGRNLATLYRLFQGPIATTLDNKRVPFAAVADAPPGKNVYPWDLTKAELDFYVAAHPAERPALTHLRSVVRRAEMAVLRRDLGKLRQYPVLDTLHPGVRARLERLSKAPDRRILYAIPYSLAYADEMIEAHRLLEEAAAAVEPSDTEFARFLRNRGRDLLSNDYESGDAAWLKGRFKNLNAQIGAYETYDDELYGIRAFYSLSLLVARNAEGGALRKAMQGLQALEDSLPTERHKKVEETIPVGVYDVIADFGQSRGANTATNLPNEAYLNARYGSIILLRANIMRDPGIFRGNGDTFAAAIAAPYAGHLTADANFYRTLWHEVGHYLGPDTTRSGEALDVALGPDASLIEEMKADLVSLYVAKELGRRGYYSADQLRSVYASGVLRMLQNNRPRREQPYNMMQLMQWNWFLDRGVLTFDPATGKMKIAYDRYHEAVRTLLAQVIALQEKGDRAAAEAFITRWGRWEEPLHGRVASAIRAQQRTRYRLFDYAALEGR</sequence>
<feature type="chain" id="PRO_5015162795" evidence="3">
    <location>
        <begin position="29"/>
        <end position="602"/>
    </location>
</feature>
<keyword evidence="2 4" id="KW-0378">Hydrolase</keyword>
<feature type="signal peptide" evidence="3">
    <location>
        <begin position="1"/>
        <end position="28"/>
    </location>
</feature>
<dbReference type="Proteomes" id="UP000241167">
    <property type="component" value="Unassembled WGS sequence"/>
</dbReference>
<dbReference type="GO" id="GO:0005737">
    <property type="term" value="C:cytoplasm"/>
    <property type="evidence" value="ECO:0007669"/>
    <property type="project" value="TreeGrafter"/>
</dbReference>
<dbReference type="InterPro" id="IPR039461">
    <property type="entry name" value="Peptidase_M49"/>
</dbReference>
<evidence type="ECO:0000313" key="5">
    <source>
        <dbReference type="Proteomes" id="UP000241167"/>
    </source>
</evidence>
<protein>
    <submittedName>
        <fullName evidence="4">NUDIX hydrolase</fullName>
    </submittedName>
</protein>
<keyword evidence="5" id="KW-1185">Reference proteome</keyword>
<dbReference type="OrthoDB" id="9792687at2"/>
<name>A0A2P7QFA8_9SPHN</name>
<dbReference type="EMBL" id="PXYI01000012">
    <property type="protein sequence ID" value="PSJ36657.1"/>
    <property type="molecule type" value="Genomic_DNA"/>
</dbReference>
<keyword evidence="3" id="KW-0732">Signal</keyword>
<dbReference type="GO" id="GO:0008239">
    <property type="term" value="F:dipeptidyl-peptidase activity"/>
    <property type="evidence" value="ECO:0007669"/>
    <property type="project" value="TreeGrafter"/>
</dbReference>
<evidence type="ECO:0000256" key="3">
    <source>
        <dbReference type="SAM" id="SignalP"/>
    </source>
</evidence>
<dbReference type="PANTHER" id="PTHR23422">
    <property type="entry name" value="DIPEPTIDYL PEPTIDASE III-RELATED"/>
    <property type="match status" value="1"/>
</dbReference>
<gene>
    <name evidence="4" type="ORF">C7I55_25025</name>
</gene>
<dbReference type="RefSeq" id="WP_106515790.1">
    <property type="nucleotide sequence ID" value="NZ_PXYI01000012.1"/>
</dbReference>
<dbReference type="AlphaFoldDB" id="A0A2P7QFA8"/>
<reference evidence="4 5" key="1">
    <citation type="submission" date="2018-03" db="EMBL/GenBank/DDBJ databases">
        <title>The draft genome of Sphingosinicella sp. GL-C-18.</title>
        <authorList>
            <person name="Liu L."/>
            <person name="Li L."/>
            <person name="Liang L."/>
            <person name="Zhang X."/>
            <person name="Wang T."/>
        </authorList>
    </citation>
    <scope>NUCLEOTIDE SEQUENCE [LARGE SCALE GENOMIC DNA]</scope>
    <source>
        <strain evidence="4 5">GL-C-18</strain>
    </source>
</reference>
<dbReference type="PANTHER" id="PTHR23422:SF9">
    <property type="entry name" value="ZN-DEPENDENT HYDROLASE"/>
    <property type="match status" value="1"/>
</dbReference>
<evidence type="ECO:0000256" key="1">
    <source>
        <dbReference type="ARBA" id="ARBA00022723"/>
    </source>
</evidence>
<evidence type="ECO:0000256" key="2">
    <source>
        <dbReference type="ARBA" id="ARBA00022801"/>
    </source>
</evidence>
<organism evidence="4 5">
    <name type="scientific">Allosphingosinicella deserti</name>
    <dbReference type="NCBI Taxonomy" id="2116704"/>
    <lineage>
        <taxon>Bacteria</taxon>
        <taxon>Pseudomonadati</taxon>
        <taxon>Pseudomonadota</taxon>
        <taxon>Alphaproteobacteria</taxon>
        <taxon>Sphingomonadales</taxon>
        <taxon>Sphingomonadaceae</taxon>
        <taxon>Allosphingosinicella</taxon>
    </lineage>
</organism>
<dbReference type="GO" id="GO:0046872">
    <property type="term" value="F:metal ion binding"/>
    <property type="evidence" value="ECO:0007669"/>
    <property type="project" value="UniProtKB-KW"/>
</dbReference>
<evidence type="ECO:0000313" key="4">
    <source>
        <dbReference type="EMBL" id="PSJ36657.1"/>
    </source>
</evidence>
<proteinExistence type="predicted"/>
<keyword evidence="1" id="KW-0479">Metal-binding</keyword>
<comment type="caution">
    <text evidence="4">The sequence shown here is derived from an EMBL/GenBank/DDBJ whole genome shotgun (WGS) entry which is preliminary data.</text>
</comment>